<dbReference type="AlphaFoldDB" id="A0A444GLH6"/>
<dbReference type="OrthoDB" id="1053324at2"/>
<keyword evidence="1" id="KW-0812">Transmembrane</keyword>
<proteinExistence type="predicted"/>
<dbReference type="Proteomes" id="UP000287527">
    <property type="component" value="Unassembled WGS sequence"/>
</dbReference>
<evidence type="ECO:0000256" key="1">
    <source>
        <dbReference type="SAM" id="Phobius"/>
    </source>
</evidence>
<keyword evidence="3" id="KW-1185">Reference proteome</keyword>
<reference evidence="2 3" key="1">
    <citation type="submission" date="2019-01" db="EMBL/GenBank/DDBJ databases">
        <title>Flavobacterium sp. nov.,isolated from freshwater.</title>
        <authorList>
            <person name="Zhang R."/>
            <person name="Du Z.-J."/>
        </authorList>
    </citation>
    <scope>NUCLEOTIDE SEQUENCE [LARGE SCALE GENOMIC DNA]</scope>
    <source>
        <strain evidence="2 3">1E403</strain>
    </source>
</reference>
<keyword evidence="1" id="KW-0472">Membrane</keyword>
<evidence type="ECO:0000313" key="3">
    <source>
        <dbReference type="Proteomes" id="UP000287527"/>
    </source>
</evidence>
<dbReference type="EMBL" id="SBII01000016">
    <property type="protein sequence ID" value="RWW91870.1"/>
    <property type="molecule type" value="Genomic_DNA"/>
</dbReference>
<keyword evidence="1" id="KW-1133">Transmembrane helix</keyword>
<name>A0A444GLH6_9FLAO</name>
<comment type="caution">
    <text evidence="2">The sequence shown here is derived from an EMBL/GenBank/DDBJ whole genome shotgun (WGS) entry which is preliminary data.</text>
</comment>
<protein>
    <submittedName>
        <fullName evidence="2">Nucleotidyltransferase</fullName>
    </submittedName>
</protein>
<feature type="transmembrane region" description="Helical" evidence="1">
    <location>
        <begin position="20"/>
        <end position="46"/>
    </location>
</feature>
<organism evidence="2 3">
    <name type="scientific">Flavobacterium cerinum</name>
    <dbReference type="NCBI Taxonomy" id="2502784"/>
    <lineage>
        <taxon>Bacteria</taxon>
        <taxon>Pseudomonadati</taxon>
        <taxon>Bacteroidota</taxon>
        <taxon>Flavobacteriia</taxon>
        <taxon>Flavobacteriales</taxon>
        <taxon>Flavobacteriaceae</taxon>
        <taxon>Flavobacterium</taxon>
    </lineage>
</organism>
<gene>
    <name evidence="2" type="ORF">EPI11_17665</name>
</gene>
<sequence>MARTTVEIANEMHKAVQADIVLSAFFTSVSTTAVFRLFIYIVAVAINTFEQILDTHSIEMDEIKLNQKTGRLTWYRTMALKFQYGFILITDRDYYDNGNATLEQIEASKVVKYAAVNESEGSSAVIIKIAGEVNGVLSPIPQPQKIAFEAYVKEFKIAGVQVRVINFLPDRLYFNMTMYYDPELLTANGMSILNGNYPVNDAINEYMKELPFNGEFVIANFVDKLQQVPGIKIPHVNIIESSWIDTDTSGYGEPTIINVRAIPESGYYMPMGFDTINYLPYVV</sequence>
<accession>A0A444GLH6</accession>
<evidence type="ECO:0000313" key="2">
    <source>
        <dbReference type="EMBL" id="RWW91870.1"/>
    </source>
</evidence>
<dbReference type="GO" id="GO:0016740">
    <property type="term" value="F:transferase activity"/>
    <property type="evidence" value="ECO:0007669"/>
    <property type="project" value="UniProtKB-KW"/>
</dbReference>
<dbReference type="RefSeq" id="WP_128391322.1">
    <property type="nucleotide sequence ID" value="NZ_SBII01000016.1"/>
</dbReference>
<keyword evidence="2" id="KW-0808">Transferase</keyword>